<proteinExistence type="predicted"/>
<dbReference type="Gene3D" id="2.120.10.80">
    <property type="entry name" value="Kelch-type beta propeller"/>
    <property type="match status" value="1"/>
</dbReference>
<keyword evidence="3" id="KW-0863">Zinc-finger</keyword>
<name>A0A1X6P860_PORUM</name>
<dbReference type="OrthoDB" id="10251809at2759"/>
<dbReference type="GO" id="GO:0008270">
    <property type="term" value="F:zinc ion binding"/>
    <property type="evidence" value="ECO:0007669"/>
    <property type="project" value="UniProtKB-KW"/>
</dbReference>
<accession>A0A1X6P860</accession>
<dbReference type="InterPro" id="IPR015915">
    <property type="entry name" value="Kelch-typ_b-propeller"/>
</dbReference>
<dbReference type="EMBL" id="KV918850">
    <property type="protein sequence ID" value="OSX76935.1"/>
    <property type="molecule type" value="Genomic_DNA"/>
</dbReference>
<dbReference type="InterPro" id="IPR013083">
    <property type="entry name" value="Znf_RING/FYVE/PHD"/>
</dbReference>
<dbReference type="Pfam" id="PF24681">
    <property type="entry name" value="Kelch_KLHDC2_KLHL20_DRC7"/>
    <property type="match status" value="1"/>
</dbReference>
<keyword evidence="3" id="KW-0862">Zinc</keyword>
<dbReference type="Proteomes" id="UP000218209">
    <property type="component" value="Unassembled WGS sequence"/>
</dbReference>
<gene>
    <name evidence="5" type="ORF">BU14_0167s0010</name>
</gene>
<keyword evidence="3" id="KW-0479">Metal-binding</keyword>
<dbReference type="Gene3D" id="3.30.40.10">
    <property type="entry name" value="Zinc/RING finger domain, C3HC4 (zinc finger)"/>
    <property type="match status" value="1"/>
</dbReference>
<evidence type="ECO:0000313" key="5">
    <source>
        <dbReference type="EMBL" id="OSX76935.1"/>
    </source>
</evidence>
<keyword evidence="6" id="KW-1185">Reference proteome</keyword>
<evidence type="ECO:0000256" key="2">
    <source>
        <dbReference type="ARBA" id="ARBA00022737"/>
    </source>
</evidence>
<keyword evidence="1" id="KW-0880">Kelch repeat</keyword>
<dbReference type="PROSITE" id="PS50089">
    <property type="entry name" value="ZF_RING_2"/>
    <property type="match status" value="1"/>
</dbReference>
<protein>
    <recommendedName>
        <fullName evidence="4">RING-type domain-containing protein</fullName>
    </recommendedName>
</protein>
<dbReference type="SUPFAM" id="SSF57850">
    <property type="entry name" value="RING/U-box"/>
    <property type="match status" value="1"/>
</dbReference>
<sequence length="269" mass="28146">MVATQSGMSAVLFGGRSGYTYMGDRYFNDLHLFDGVRGGWLPLTPAAASPAPGRRAGHIAHLVNDRAVLVHGGLLDGACSYADTWLFDLVSGHWVRPPYADGPDAPLARESHASAALPGSIVLFGGAADNGMYLSDVAVLDTGTLRWATGGVVARGATPVGRAGAALAPIDDRRLLLVGGETGWSTEGGRGVVLDTAYASVAEMRELMAAAVGRGGGAEACVVCLTAPVDTVFLWCAHYVCCWACAKRVMPTCPLCRGHVFKAQRVFKR</sequence>
<evidence type="ECO:0000313" key="6">
    <source>
        <dbReference type="Proteomes" id="UP000218209"/>
    </source>
</evidence>
<evidence type="ECO:0000259" key="4">
    <source>
        <dbReference type="PROSITE" id="PS50089"/>
    </source>
</evidence>
<dbReference type="SUPFAM" id="SSF117281">
    <property type="entry name" value="Kelch motif"/>
    <property type="match status" value="1"/>
</dbReference>
<dbReference type="Pfam" id="PF13920">
    <property type="entry name" value="zf-C3HC4_3"/>
    <property type="match status" value="1"/>
</dbReference>
<keyword evidence="2" id="KW-0677">Repeat</keyword>
<evidence type="ECO:0000256" key="1">
    <source>
        <dbReference type="ARBA" id="ARBA00022441"/>
    </source>
</evidence>
<dbReference type="PANTHER" id="PTHR46093:SF18">
    <property type="entry name" value="FIBRONECTIN TYPE-III DOMAIN-CONTAINING PROTEIN"/>
    <property type="match status" value="1"/>
</dbReference>
<dbReference type="InterPro" id="IPR001841">
    <property type="entry name" value="Znf_RING"/>
</dbReference>
<reference evidence="5 6" key="1">
    <citation type="submission" date="2017-03" db="EMBL/GenBank/DDBJ databases">
        <title>WGS assembly of Porphyra umbilicalis.</title>
        <authorList>
            <person name="Brawley S.H."/>
            <person name="Blouin N.A."/>
            <person name="Ficko-Blean E."/>
            <person name="Wheeler G.L."/>
            <person name="Lohr M."/>
            <person name="Goodson H.V."/>
            <person name="Jenkins J.W."/>
            <person name="Blaby-Haas C.E."/>
            <person name="Helliwell K.E."/>
            <person name="Chan C."/>
            <person name="Marriage T."/>
            <person name="Bhattacharya D."/>
            <person name="Klein A.S."/>
            <person name="Badis Y."/>
            <person name="Brodie J."/>
            <person name="Cao Y."/>
            <person name="Collen J."/>
            <person name="Dittami S.M."/>
            <person name="Gachon C.M."/>
            <person name="Green B.R."/>
            <person name="Karpowicz S."/>
            <person name="Kim J.W."/>
            <person name="Kudahl U."/>
            <person name="Lin S."/>
            <person name="Michel G."/>
            <person name="Mittag M."/>
            <person name="Olson B.J."/>
            <person name="Pangilinan J."/>
            <person name="Peng Y."/>
            <person name="Qiu H."/>
            <person name="Shu S."/>
            <person name="Singer J.T."/>
            <person name="Smith A.G."/>
            <person name="Sprecher B.N."/>
            <person name="Wagner V."/>
            <person name="Wang W."/>
            <person name="Wang Z.-Y."/>
            <person name="Yan J."/>
            <person name="Yarish C."/>
            <person name="Zoeuner-Riek S."/>
            <person name="Zhuang Y."/>
            <person name="Zou Y."/>
            <person name="Lindquist E.A."/>
            <person name="Grimwood J."/>
            <person name="Barry K."/>
            <person name="Rokhsar D.S."/>
            <person name="Schmutz J."/>
            <person name="Stiller J.W."/>
            <person name="Grossman A.R."/>
            <person name="Prochnik S.E."/>
        </authorList>
    </citation>
    <scope>NUCLEOTIDE SEQUENCE [LARGE SCALE GENOMIC DNA]</scope>
    <source>
        <strain evidence="5">4086291</strain>
    </source>
</reference>
<organism evidence="5 6">
    <name type="scientific">Porphyra umbilicalis</name>
    <name type="common">Purple laver</name>
    <name type="synonym">Red alga</name>
    <dbReference type="NCBI Taxonomy" id="2786"/>
    <lineage>
        <taxon>Eukaryota</taxon>
        <taxon>Rhodophyta</taxon>
        <taxon>Bangiophyceae</taxon>
        <taxon>Bangiales</taxon>
        <taxon>Bangiaceae</taxon>
        <taxon>Porphyra</taxon>
    </lineage>
</organism>
<dbReference type="PANTHER" id="PTHR46093">
    <property type="entry name" value="ACYL-COA-BINDING DOMAIN-CONTAINING PROTEIN 5"/>
    <property type="match status" value="1"/>
</dbReference>
<evidence type="ECO:0000256" key="3">
    <source>
        <dbReference type="PROSITE-ProRule" id="PRU00175"/>
    </source>
</evidence>
<dbReference type="AlphaFoldDB" id="A0A1X6P860"/>
<feature type="domain" description="RING-type" evidence="4">
    <location>
        <begin position="221"/>
        <end position="257"/>
    </location>
</feature>